<organism evidence="1 2">
    <name type="scientific">Helicobacter pylori GAM265BSii</name>
    <dbReference type="NCBI Taxonomy" id="1159049"/>
    <lineage>
        <taxon>Bacteria</taxon>
        <taxon>Pseudomonadati</taxon>
        <taxon>Campylobacterota</taxon>
        <taxon>Epsilonproteobacteria</taxon>
        <taxon>Campylobacterales</taxon>
        <taxon>Helicobacteraceae</taxon>
        <taxon>Helicobacter</taxon>
    </lineage>
</organism>
<reference evidence="1 2" key="1">
    <citation type="submission" date="2012-12" db="EMBL/GenBank/DDBJ databases">
        <authorList>
            <person name="Weinstock G."/>
            <person name="Sodergren E."/>
            <person name="Lobos E.A."/>
            <person name="Fulton L."/>
            <person name="Fulton R."/>
            <person name="Courtney L."/>
            <person name="Fronick C."/>
            <person name="O'Laughlin M."/>
            <person name="Godfrey J."/>
            <person name="Wilson R.M."/>
            <person name="Miner T."/>
            <person name="Farmer C."/>
            <person name="Delehaunty K."/>
            <person name="Cordes M."/>
            <person name="Minx P."/>
            <person name="Tomlinson C."/>
            <person name="Chen J."/>
            <person name="Wollam A."/>
            <person name="Pepin K.H."/>
            <person name="Bhonagiri V."/>
            <person name="Zhang X."/>
            <person name="Suruliraj S."/>
            <person name="Antonio M."/>
            <person name="Secka O."/>
            <person name="Thomas J."/>
            <person name="Warren W."/>
            <person name="Mitreva M."/>
            <person name="Mardis E.R."/>
            <person name="Wilson R.K."/>
        </authorList>
    </citation>
    <scope>NUCLEOTIDE SEQUENCE [LARGE SCALE GENOMIC DNA]</scope>
    <source>
        <strain evidence="1 2">GAM265BSii</strain>
    </source>
</reference>
<dbReference type="HOGENOM" id="CLU_2734512_0_0_7"/>
<dbReference type="PATRIC" id="fig|1159049.3.peg.1305"/>
<protein>
    <submittedName>
        <fullName evidence="1">Uncharacterized protein</fullName>
    </submittedName>
</protein>
<evidence type="ECO:0000313" key="2">
    <source>
        <dbReference type="Proteomes" id="UP000011872"/>
    </source>
</evidence>
<gene>
    <name evidence="1" type="ORF">HMPREF1421_01388</name>
</gene>
<sequence length="71" mass="7823">MSREQKKAVRAELQKSIDENLKALKSIRHGILMRDLFPVSHQAGMNAAQTGAWIGGVVSLVTNVYECVAKK</sequence>
<evidence type="ECO:0000313" key="1">
    <source>
        <dbReference type="EMBL" id="EMH27374.1"/>
    </source>
</evidence>
<dbReference type="Proteomes" id="UP000011872">
    <property type="component" value="Unassembled WGS sequence"/>
</dbReference>
<comment type="caution">
    <text evidence="1">The sequence shown here is derived from an EMBL/GenBank/DDBJ whole genome shotgun (WGS) entry which is preliminary data.</text>
</comment>
<dbReference type="AlphaFoldDB" id="M3NGM7"/>
<proteinExistence type="predicted"/>
<dbReference type="EMBL" id="APDY01000069">
    <property type="protein sequence ID" value="EMH27374.1"/>
    <property type="molecule type" value="Genomic_DNA"/>
</dbReference>
<accession>M3NGM7</accession>
<name>M3NGM7_HELPX</name>